<protein>
    <recommendedName>
        <fullName evidence="4">Secreted protein</fullName>
    </recommendedName>
</protein>
<keyword evidence="1" id="KW-0732">Signal</keyword>
<name>A0ABM6CFW1_9HYPH</name>
<geneLocation type="plasmid" evidence="2 3">
    <name>pRphaN771a</name>
</geneLocation>
<accession>A0ABM6CFW1</accession>
<organism evidence="2 3">
    <name type="scientific">Rhizobium phaseoli</name>
    <dbReference type="NCBI Taxonomy" id="396"/>
    <lineage>
        <taxon>Bacteria</taxon>
        <taxon>Pseudomonadati</taxon>
        <taxon>Pseudomonadota</taxon>
        <taxon>Alphaproteobacteria</taxon>
        <taxon>Hyphomicrobiales</taxon>
        <taxon>Rhizobiaceae</taxon>
        <taxon>Rhizobium/Agrobacterium group</taxon>
        <taxon>Rhizobium</taxon>
    </lineage>
</organism>
<sequence>MRWQLRSLSIFFASFVLAAAFAAANAQDAKADGILEQIRDTVTRIEAQLKTGDDKHKELLEALSNIPPPLKEINQNMVATRDIVARIEALVKTEDDKHKELLLSLAQISTLMRQINESIVANKPASKRAALFVSFDCNEGPPQCNAKAAAMCSVWSYPKGEAIDPRPGTNFPRGIVCYD</sequence>
<gene>
    <name evidence="2" type="ORF">AMC81_PA00114</name>
</gene>
<feature type="signal peptide" evidence="1">
    <location>
        <begin position="1"/>
        <end position="18"/>
    </location>
</feature>
<dbReference type="EMBL" id="CP013569">
    <property type="protein sequence ID" value="ANL87135.1"/>
    <property type="molecule type" value="Genomic_DNA"/>
</dbReference>
<evidence type="ECO:0000313" key="3">
    <source>
        <dbReference type="Proteomes" id="UP000078551"/>
    </source>
</evidence>
<evidence type="ECO:0000256" key="1">
    <source>
        <dbReference type="SAM" id="SignalP"/>
    </source>
</evidence>
<dbReference type="RefSeq" id="WP_064832748.1">
    <property type="nucleotide sequence ID" value="NZ_CP013569.1"/>
</dbReference>
<feature type="chain" id="PRO_5045821953" description="Secreted protein" evidence="1">
    <location>
        <begin position="19"/>
        <end position="179"/>
    </location>
</feature>
<reference evidence="2 3" key="1">
    <citation type="submission" date="2015-11" db="EMBL/GenBank/DDBJ databases">
        <title>The limits of bacterial species coexistence and the symbiotic plasmid transference in sympatric Rhizobium populations.</title>
        <authorList>
            <person name="Perez-Carrascal O.M."/>
            <person name="VanInsberghe D."/>
            <person name="Juarez S."/>
            <person name="Polz M.F."/>
            <person name="Vinuesa P."/>
            <person name="Gonzalez V."/>
        </authorList>
    </citation>
    <scope>NUCLEOTIDE SEQUENCE [LARGE SCALE GENOMIC DNA]</scope>
    <source>
        <strain evidence="2 3">N771</strain>
        <plasmid evidence="2 3">pRphaN771a</plasmid>
    </source>
</reference>
<evidence type="ECO:0008006" key="4">
    <source>
        <dbReference type="Google" id="ProtNLM"/>
    </source>
</evidence>
<keyword evidence="2" id="KW-0614">Plasmid</keyword>
<proteinExistence type="predicted"/>
<evidence type="ECO:0000313" key="2">
    <source>
        <dbReference type="EMBL" id="ANL87135.1"/>
    </source>
</evidence>
<keyword evidence="3" id="KW-1185">Reference proteome</keyword>
<dbReference type="Proteomes" id="UP000078551">
    <property type="component" value="Plasmid pRphaN771a"/>
</dbReference>